<gene>
    <name evidence="1" type="ORF">GNLVRS02_ARAD1D43802g</name>
</gene>
<name>A0A060TD04_BLAAD</name>
<reference evidence="1" key="1">
    <citation type="submission" date="2014-02" db="EMBL/GenBank/DDBJ databases">
        <authorList>
            <person name="Genoscope - CEA"/>
        </authorList>
    </citation>
    <scope>NUCLEOTIDE SEQUENCE</scope>
    <source>
        <strain evidence="1">LS3</strain>
    </source>
</reference>
<accession>A0A060TD04</accession>
<organism evidence="1">
    <name type="scientific">Blastobotrys adeninivorans</name>
    <name type="common">Yeast</name>
    <name type="synonym">Arxula adeninivorans</name>
    <dbReference type="NCBI Taxonomy" id="409370"/>
    <lineage>
        <taxon>Eukaryota</taxon>
        <taxon>Fungi</taxon>
        <taxon>Dikarya</taxon>
        <taxon>Ascomycota</taxon>
        <taxon>Saccharomycotina</taxon>
        <taxon>Dipodascomycetes</taxon>
        <taxon>Dipodascales</taxon>
        <taxon>Trichomonascaceae</taxon>
        <taxon>Blastobotrys</taxon>
    </lineage>
</organism>
<evidence type="ECO:0000313" key="1">
    <source>
        <dbReference type="EMBL" id="CDP38838.1"/>
    </source>
</evidence>
<dbReference type="AlphaFoldDB" id="A0A060TD04"/>
<sequence length="114" mass="13330">MSLPSEKFMEMQRDQQLLSYLAYAIKVVDQDGGAVAPGHQMYPRLRHARDVLYGDIVSRTKPKHLLESYRRMLKAHAEMLREREKNAYLYHQQKVQVNITSQEQQAPPEVCTIM</sequence>
<proteinExistence type="predicted"/>
<dbReference type="EMBL" id="HG937694">
    <property type="protein sequence ID" value="CDP38838.1"/>
    <property type="molecule type" value="Genomic_DNA"/>
</dbReference>
<protein>
    <submittedName>
        <fullName evidence="1">ARAD1D43802p</fullName>
    </submittedName>
</protein>
<reference evidence="1" key="2">
    <citation type="submission" date="2014-06" db="EMBL/GenBank/DDBJ databases">
        <title>The complete genome of Blastobotrys (Arxula) adeninivorans LS3 - a yeast of biotechnological interest.</title>
        <authorList>
            <person name="Kunze G."/>
            <person name="Gaillardin C."/>
            <person name="Czernicka M."/>
            <person name="Durrens P."/>
            <person name="Martin T."/>
            <person name="Boer E."/>
            <person name="Gabaldon T."/>
            <person name="Cruz J."/>
            <person name="Talla E."/>
            <person name="Marck C."/>
            <person name="Goffeau A."/>
            <person name="Barbe V."/>
            <person name="Baret P."/>
            <person name="Baronian K."/>
            <person name="Beier S."/>
            <person name="Bleykasten C."/>
            <person name="Bode R."/>
            <person name="Casaregola S."/>
            <person name="Despons L."/>
            <person name="Fairhead C."/>
            <person name="Giersberg M."/>
            <person name="Gierski P."/>
            <person name="Hahnel U."/>
            <person name="Hartmann A."/>
            <person name="Jankowska D."/>
            <person name="Jubin C."/>
            <person name="Jung P."/>
            <person name="Lafontaine I."/>
            <person name="Leh-Louis V."/>
            <person name="Lemaire M."/>
            <person name="Marcet-Houben M."/>
            <person name="Mascher M."/>
            <person name="Morel G."/>
            <person name="Richard G.-F."/>
            <person name="Riechen J."/>
            <person name="Sacerdot C."/>
            <person name="Sarkar A."/>
            <person name="Savel G."/>
            <person name="Schacherer J."/>
            <person name="Sherman D."/>
            <person name="Straub M.-L."/>
            <person name="Stein N."/>
            <person name="Thierry A."/>
            <person name="Trautwein-Schult A."/>
            <person name="Westhof E."/>
            <person name="Worch S."/>
            <person name="Dujon B."/>
            <person name="Souciet J.-L."/>
            <person name="Wincker P."/>
            <person name="Scholz U."/>
            <person name="Neuveglise N."/>
        </authorList>
    </citation>
    <scope>NUCLEOTIDE SEQUENCE</scope>
    <source>
        <strain evidence="1">LS3</strain>
    </source>
</reference>